<dbReference type="InterPro" id="IPR000462">
    <property type="entry name" value="CDP-OH_P_trans"/>
</dbReference>
<accession>G8JWY9</accession>
<keyword evidence="9" id="KW-1208">Phospholipid metabolism</keyword>
<dbReference type="GO" id="GO:0032049">
    <property type="term" value="P:cardiolipin biosynthetic process"/>
    <property type="evidence" value="ECO:0007669"/>
    <property type="project" value="TreeGrafter"/>
</dbReference>
<dbReference type="GeneID" id="11469848"/>
<dbReference type="AlphaFoldDB" id="G8JWY9"/>
<dbReference type="STRING" id="931890.G8JWY9"/>
<dbReference type="InParanoid" id="G8JWY9"/>
<dbReference type="GO" id="GO:0006612">
    <property type="term" value="P:protein targeting to membrane"/>
    <property type="evidence" value="ECO:0007669"/>
    <property type="project" value="EnsemblFungi"/>
</dbReference>
<feature type="transmembrane region" description="Helical" evidence="11">
    <location>
        <begin position="203"/>
        <end position="220"/>
    </location>
</feature>
<dbReference type="KEGG" id="erc:Ecym_8067"/>
<dbReference type="GO" id="GO:0043337">
    <property type="term" value="F:cardiolipin synthase (CMP-forming)"/>
    <property type="evidence" value="ECO:0007669"/>
    <property type="project" value="EnsemblFungi"/>
</dbReference>
<evidence type="ECO:0000256" key="2">
    <source>
        <dbReference type="ARBA" id="ARBA00022516"/>
    </source>
</evidence>
<comment type="subcellular location">
    <subcellularLocation>
        <location evidence="1">Membrane</location>
        <topology evidence="1">Multi-pass membrane protein</topology>
    </subcellularLocation>
</comment>
<dbReference type="InterPro" id="IPR043130">
    <property type="entry name" value="CDP-OH_PTrfase_TM_dom"/>
</dbReference>
<proteinExistence type="inferred from homology"/>
<dbReference type="GO" id="GO:0005739">
    <property type="term" value="C:mitochondrion"/>
    <property type="evidence" value="ECO:0007669"/>
    <property type="project" value="TreeGrafter"/>
</dbReference>
<dbReference type="HOGENOM" id="CLU_051314_0_2_1"/>
<evidence type="ECO:0000256" key="1">
    <source>
        <dbReference type="ARBA" id="ARBA00004141"/>
    </source>
</evidence>
<comment type="similarity">
    <text evidence="10">Belongs to the CDP-alcohol phosphatidyltransferase class-I family.</text>
</comment>
<evidence type="ECO:0008006" key="14">
    <source>
        <dbReference type="Google" id="ProtNLM"/>
    </source>
</evidence>
<dbReference type="FunFam" id="1.20.120.1760:FF:000017">
    <property type="entry name" value="Phosphatidyl synthase"/>
    <property type="match status" value="1"/>
</dbReference>
<evidence type="ECO:0000256" key="11">
    <source>
        <dbReference type="SAM" id="Phobius"/>
    </source>
</evidence>
<evidence type="ECO:0000256" key="10">
    <source>
        <dbReference type="RuleBase" id="RU003750"/>
    </source>
</evidence>
<dbReference type="RefSeq" id="XP_003648180.1">
    <property type="nucleotide sequence ID" value="XM_003648132.1"/>
</dbReference>
<keyword evidence="5 11" id="KW-1133">Transmembrane helix</keyword>
<keyword evidence="8" id="KW-0594">Phospholipid biosynthesis</keyword>
<dbReference type="PANTHER" id="PTHR14269">
    <property type="entry name" value="CDP-DIACYLGLYCEROL--GLYCEROL-3-PHOSPHATE 3-PHOSPHATIDYLTRANSFERASE-RELATED"/>
    <property type="match status" value="1"/>
</dbReference>
<dbReference type="GO" id="GO:0007006">
    <property type="term" value="P:mitochondrial membrane organization"/>
    <property type="evidence" value="ECO:0007669"/>
    <property type="project" value="EnsemblFungi"/>
</dbReference>
<feature type="transmembrane region" description="Helical" evidence="11">
    <location>
        <begin position="141"/>
        <end position="164"/>
    </location>
</feature>
<keyword evidence="2" id="KW-0444">Lipid biosynthesis</keyword>
<dbReference type="Gene3D" id="1.20.120.1760">
    <property type="match status" value="1"/>
</dbReference>
<keyword evidence="3 10" id="KW-0808">Transferase</keyword>
<reference evidence="13" key="1">
    <citation type="journal article" date="2012" name="G3 (Bethesda)">
        <title>Pichia sorbitophila, an interspecies yeast hybrid reveals early steps of genome resolution following polyploidization.</title>
        <authorList>
            <person name="Leh Louis V."/>
            <person name="Despons L."/>
            <person name="Friedrich A."/>
            <person name="Martin T."/>
            <person name="Durrens P."/>
            <person name="Casaregola S."/>
            <person name="Neuveglise C."/>
            <person name="Fairhead C."/>
            <person name="Marck C."/>
            <person name="Cruz J.A."/>
            <person name="Straub M.L."/>
            <person name="Kugler V."/>
            <person name="Sacerdot C."/>
            <person name="Uzunov Z."/>
            <person name="Thierry A."/>
            <person name="Weiss S."/>
            <person name="Bleykasten C."/>
            <person name="De Montigny J."/>
            <person name="Jacques N."/>
            <person name="Jung P."/>
            <person name="Lemaire M."/>
            <person name="Mallet S."/>
            <person name="Morel G."/>
            <person name="Richard G.F."/>
            <person name="Sarkar A."/>
            <person name="Savel G."/>
            <person name="Schacherer J."/>
            <person name="Seret M.L."/>
            <person name="Talla E."/>
            <person name="Samson G."/>
            <person name="Jubin C."/>
            <person name="Poulain J."/>
            <person name="Vacherie B."/>
            <person name="Barbe V."/>
            <person name="Pelletier E."/>
            <person name="Sherman D.J."/>
            <person name="Westhof E."/>
            <person name="Weissenbach J."/>
            <person name="Baret P.V."/>
            <person name="Wincker P."/>
            <person name="Gaillardin C."/>
            <person name="Dujon B."/>
            <person name="Souciet J.L."/>
        </authorList>
    </citation>
    <scope>NUCLEOTIDE SEQUENCE [LARGE SCALE GENOMIC DNA]</scope>
    <source>
        <strain evidence="13">CBS 270.75 / DBVPG 7215 / KCTC 17166 / NRRL Y-17582</strain>
    </source>
</reference>
<evidence type="ECO:0000256" key="3">
    <source>
        <dbReference type="ARBA" id="ARBA00022679"/>
    </source>
</evidence>
<name>G8JWY9_ERECY</name>
<dbReference type="GO" id="GO:0006873">
    <property type="term" value="P:intracellular monoatomic ion homeostasis"/>
    <property type="evidence" value="ECO:0007669"/>
    <property type="project" value="EnsemblFungi"/>
</dbReference>
<evidence type="ECO:0000256" key="9">
    <source>
        <dbReference type="ARBA" id="ARBA00023264"/>
    </source>
</evidence>
<keyword evidence="6" id="KW-0443">Lipid metabolism</keyword>
<dbReference type="OMA" id="RIAMSPY"/>
<evidence type="ECO:0000256" key="5">
    <source>
        <dbReference type="ARBA" id="ARBA00022989"/>
    </source>
</evidence>
<dbReference type="eggNOG" id="KOG1617">
    <property type="taxonomic scope" value="Eukaryota"/>
</dbReference>
<dbReference type="FunCoup" id="G8JWY9">
    <property type="interactions" value="352"/>
</dbReference>
<sequence>MWKHLLLPRQFNLPIIPRSFNRCAPFRNIVVRAYSTGSEGHYKNSIPKKYPQSSSLWTVPNFLTMTRISTAPFIGHFILSQNLTPAFCLFTYSCITDFLDGYLARKYKAKSIVGTILDPMADKILVIITVFSLSFPPGPQLIPLPIAGLILGRDVLLGVSALFYRYSTMKHAYNRVTWNSYLDIFKYPSAEVKPTVISKWNTFLQMIYLGWGLLLMMLNSQDEDGTSEKTHNWPWVHEGFTYFGYLVGVTTLWSGCSYIFSKNAVKYLRKTK</sequence>
<evidence type="ECO:0000256" key="7">
    <source>
        <dbReference type="ARBA" id="ARBA00023136"/>
    </source>
</evidence>
<evidence type="ECO:0000313" key="13">
    <source>
        <dbReference type="Proteomes" id="UP000006790"/>
    </source>
</evidence>
<dbReference type="GO" id="GO:0016020">
    <property type="term" value="C:membrane"/>
    <property type="evidence" value="ECO:0007669"/>
    <property type="project" value="UniProtKB-SubCell"/>
</dbReference>
<keyword evidence="7 11" id="KW-0472">Membrane</keyword>
<feature type="transmembrane region" description="Helical" evidence="11">
    <location>
        <begin position="240"/>
        <end position="260"/>
    </location>
</feature>
<evidence type="ECO:0000256" key="8">
    <source>
        <dbReference type="ARBA" id="ARBA00023209"/>
    </source>
</evidence>
<dbReference type="InterPro" id="IPR048254">
    <property type="entry name" value="CDP_ALCOHOL_P_TRANSF_CS"/>
</dbReference>
<keyword evidence="4 11" id="KW-0812">Transmembrane</keyword>
<evidence type="ECO:0000256" key="6">
    <source>
        <dbReference type="ARBA" id="ARBA00023098"/>
    </source>
</evidence>
<keyword evidence="13" id="KW-1185">Reference proteome</keyword>
<dbReference type="PROSITE" id="PS00379">
    <property type="entry name" value="CDP_ALCOHOL_P_TRANSF"/>
    <property type="match status" value="1"/>
</dbReference>
<evidence type="ECO:0000313" key="12">
    <source>
        <dbReference type="EMBL" id="AET41363.1"/>
    </source>
</evidence>
<evidence type="ECO:0000256" key="4">
    <source>
        <dbReference type="ARBA" id="ARBA00022692"/>
    </source>
</evidence>
<dbReference type="OrthoDB" id="10020554at2759"/>
<dbReference type="PANTHER" id="PTHR14269:SF60">
    <property type="entry name" value="CARDIOLIPIN SYNTHASE (CMP-FORMING)"/>
    <property type="match status" value="1"/>
</dbReference>
<dbReference type="InterPro" id="IPR050324">
    <property type="entry name" value="CDP-alcohol_PTase-I"/>
</dbReference>
<gene>
    <name evidence="12" type="ordered locus">Ecym_8067</name>
</gene>
<dbReference type="EMBL" id="CP002504">
    <property type="protein sequence ID" value="AET41363.1"/>
    <property type="molecule type" value="Genomic_DNA"/>
</dbReference>
<organism evidence="12 13">
    <name type="scientific">Eremothecium cymbalariae (strain CBS 270.75 / DBVPG 7215 / KCTC 17166 / NRRL Y-17582)</name>
    <name type="common">Yeast</name>
    <dbReference type="NCBI Taxonomy" id="931890"/>
    <lineage>
        <taxon>Eukaryota</taxon>
        <taxon>Fungi</taxon>
        <taxon>Dikarya</taxon>
        <taxon>Ascomycota</taxon>
        <taxon>Saccharomycotina</taxon>
        <taxon>Saccharomycetes</taxon>
        <taxon>Saccharomycetales</taxon>
        <taxon>Saccharomycetaceae</taxon>
        <taxon>Eremothecium</taxon>
    </lineage>
</organism>
<dbReference type="Pfam" id="PF01066">
    <property type="entry name" value="CDP-OH_P_transf"/>
    <property type="match status" value="1"/>
</dbReference>
<dbReference type="Proteomes" id="UP000006790">
    <property type="component" value="Chromosome 8"/>
</dbReference>
<protein>
    <recommendedName>
        <fullName evidence="14">CDP-diacylglycerol--glycerol-3-phosphate 3-phosphatidyltransferase</fullName>
    </recommendedName>
</protein>